<evidence type="ECO:0000313" key="1">
    <source>
        <dbReference type="EMBL" id="KAK1324892.1"/>
    </source>
</evidence>
<gene>
    <name evidence="1" type="ORF">QJS10_CPA01g02100</name>
</gene>
<comment type="caution">
    <text evidence="1">The sequence shown here is derived from an EMBL/GenBank/DDBJ whole genome shotgun (WGS) entry which is preliminary data.</text>
</comment>
<name>A0AAV9FJW4_ACOCL</name>
<reference evidence="1" key="1">
    <citation type="journal article" date="2023" name="Nat. Commun.">
        <title>Diploid and tetraploid genomes of Acorus and the evolution of monocots.</title>
        <authorList>
            <person name="Ma L."/>
            <person name="Liu K.W."/>
            <person name="Li Z."/>
            <person name="Hsiao Y.Y."/>
            <person name="Qi Y."/>
            <person name="Fu T."/>
            <person name="Tang G.D."/>
            <person name="Zhang D."/>
            <person name="Sun W.H."/>
            <person name="Liu D.K."/>
            <person name="Li Y."/>
            <person name="Chen G.Z."/>
            <person name="Liu X.D."/>
            <person name="Liao X.Y."/>
            <person name="Jiang Y.T."/>
            <person name="Yu X."/>
            <person name="Hao Y."/>
            <person name="Huang J."/>
            <person name="Zhao X.W."/>
            <person name="Ke S."/>
            <person name="Chen Y.Y."/>
            <person name="Wu W.L."/>
            <person name="Hsu J.L."/>
            <person name="Lin Y.F."/>
            <person name="Huang M.D."/>
            <person name="Li C.Y."/>
            <person name="Huang L."/>
            <person name="Wang Z.W."/>
            <person name="Zhao X."/>
            <person name="Zhong W.Y."/>
            <person name="Peng D.H."/>
            <person name="Ahmad S."/>
            <person name="Lan S."/>
            <person name="Zhang J.S."/>
            <person name="Tsai W.C."/>
            <person name="Van de Peer Y."/>
            <person name="Liu Z.J."/>
        </authorList>
    </citation>
    <scope>NUCLEOTIDE SEQUENCE</scope>
    <source>
        <strain evidence="1">CP</strain>
    </source>
</reference>
<proteinExistence type="predicted"/>
<sequence>MSGFSTWVDNEGLIDIPLSNHEFTWSNLRDEPSLARLDRILLSTKWEARFPRCSAEGLPCITSDHVPILLSGNEEGHVKARFSFEACWTMTESFQEVVAESWSTSVSGLRGAHKMAFKLKQLRRCLREWAKGNLESCVREYWADEGDATGWSVVLRRSRLSLSEETQRTGIHELLEARRGSFDTEDDRPSWRPKSSGFTVKSAYEWQRHDIPSVPLTIKAYNGSSRQIDTSKKYSKLETLHCGGSFDH</sequence>
<keyword evidence="2" id="KW-1185">Reference proteome</keyword>
<dbReference type="PANTHER" id="PTHR33710">
    <property type="entry name" value="BNAC02G09200D PROTEIN"/>
    <property type="match status" value="1"/>
</dbReference>
<protein>
    <recommendedName>
        <fullName evidence="3">Reverse transcriptase</fullName>
    </recommendedName>
</protein>
<dbReference type="SUPFAM" id="SSF56219">
    <property type="entry name" value="DNase I-like"/>
    <property type="match status" value="1"/>
</dbReference>
<reference evidence="1" key="2">
    <citation type="submission" date="2023-06" db="EMBL/GenBank/DDBJ databases">
        <authorList>
            <person name="Ma L."/>
            <person name="Liu K.-W."/>
            <person name="Li Z."/>
            <person name="Hsiao Y.-Y."/>
            <person name="Qi Y."/>
            <person name="Fu T."/>
            <person name="Tang G."/>
            <person name="Zhang D."/>
            <person name="Sun W.-H."/>
            <person name="Liu D.-K."/>
            <person name="Li Y."/>
            <person name="Chen G.-Z."/>
            <person name="Liu X.-D."/>
            <person name="Liao X.-Y."/>
            <person name="Jiang Y.-T."/>
            <person name="Yu X."/>
            <person name="Hao Y."/>
            <person name="Huang J."/>
            <person name="Zhao X.-W."/>
            <person name="Ke S."/>
            <person name="Chen Y.-Y."/>
            <person name="Wu W.-L."/>
            <person name="Hsu J.-L."/>
            <person name="Lin Y.-F."/>
            <person name="Huang M.-D."/>
            <person name="Li C.-Y."/>
            <person name="Huang L."/>
            <person name="Wang Z.-W."/>
            <person name="Zhao X."/>
            <person name="Zhong W.-Y."/>
            <person name="Peng D.-H."/>
            <person name="Ahmad S."/>
            <person name="Lan S."/>
            <person name="Zhang J.-S."/>
            <person name="Tsai W.-C."/>
            <person name="Van De Peer Y."/>
            <person name="Liu Z.-J."/>
        </authorList>
    </citation>
    <scope>NUCLEOTIDE SEQUENCE</scope>
    <source>
        <strain evidence="1">CP</strain>
        <tissue evidence="1">Leaves</tissue>
    </source>
</reference>
<evidence type="ECO:0008006" key="3">
    <source>
        <dbReference type="Google" id="ProtNLM"/>
    </source>
</evidence>
<dbReference type="Gene3D" id="3.60.10.10">
    <property type="entry name" value="Endonuclease/exonuclease/phosphatase"/>
    <property type="match status" value="1"/>
</dbReference>
<dbReference type="InterPro" id="IPR036691">
    <property type="entry name" value="Endo/exonu/phosph_ase_sf"/>
</dbReference>
<evidence type="ECO:0000313" key="2">
    <source>
        <dbReference type="Proteomes" id="UP001180020"/>
    </source>
</evidence>
<dbReference type="AlphaFoldDB" id="A0AAV9FJW4"/>
<dbReference type="Proteomes" id="UP001180020">
    <property type="component" value="Unassembled WGS sequence"/>
</dbReference>
<dbReference type="PANTHER" id="PTHR33710:SF64">
    <property type="entry name" value="ENDONUCLEASE_EXONUCLEASE_PHOSPHATASE DOMAIN-CONTAINING PROTEIN"/>
    <property type="match status" value="1"/>
</dbReference>
<organism evidence="1 2">
    <name type="scientific">Acorus calamus</name>
    <name type="common">Sweet flag</name>
    <dbReference type="NCBI Taxonomy" id="4465"/>
    <lineage>
        <taxon>Eukaryota</taxon>
        <taxon>Viridiplantae</taxon>
        <taxon>Streptophyta</taxon>
        <taxon>Embryophyta</taxon>
        <taxon>Tracheophyta</taxon>
        <taxon>Spermatophyta</taxon>
        <taxon>Magnoliopsida</taxon>
        <taxon>Liliopsida</taxon>
        <taxon>Acoraceae</taxon>
        <taxon>Acorus</taxon>
    </lineage>
</organism>
<accession>A0AAV9FJW4</accession>
<dbReference type="EMBL" id="JAUJYO010000001">
    <property type="protein sequence ID" value="KAK1324892.1"/>
    <property type="molecule type" value="Genomic_DNA"/>
</dbReference>